<name>A0A1H6F1A0_9ACTN</name>
<dbReference type="Pfam" id="PF14200">
    <property type="entry name" value="RicinB_lectin_2"/>
    <property type="match status" value="2"/>
</dbReference>
<keyword evidence="1" id="KW-0732">Signal</keyword>
<dbReference type="PROSITE" id="PS50231">
    <property type="entry name" value="RICIN_B_LECTIN"/>
    <property type="match status" value="1"/>
</dbReference>
<dbReference type="CDD" id="cd00161">
    <property type="entry name" value="beta-trefoil_Ricin-like"/>
    <property type="match status" value="1"/>
</dbReference>
<sequence length="186" mass="19339">MRSTWIRNAIGTAAAGALLVALSPSVAHAEPRWNLVPPSGERAEAVAPSIINYNSRMVLQPTGSSTANGARVVQSLYSGSSFQTWTRVLDGSYSSFDNGGSRKNLGIDRASTAAGANAIQANPAGDTNQDWYLDDAAYPGNWFAMKNRKSGLCLGISGGSTGSGGQAAQFSCDGRANQRWALGVPA</sequence>
<dbReference type="Gene3D" id="2.80.10.50">
    <property type="match status" value="1"/>
</dbReference>
<reference evidence="3 4" key="1">
    <citation type="submission" date="2016-10" db="EMBL/GenBank/DDBJ databases">
        <authorList>
            <person name="de Groot N.N."/>
        </authorList>
    </citation>
    <scope>NUCLEOTIDE SEQUENCE [LARGE SCALE GENOMIC DNA]</scope>
    <source>
        <strain evidence="3 4">CGMCC 4.7037</strain>
    </source>
</reference>
<dbReference type="Proteomes" id="UP000236732">
    <property type="component" value="Unassembled WGS sequence"/>
</dbReference>
<dbReference type="EMBL" id="FNVT01000031">
    <property type="protein sequence ID" value="SEH02969.1"/>
    <property type="molecule type" value="Genomic_DNA"/>
</dbReference>
<evidence type="ECO:0000259" key="2">
    <source>
        <dbReference type="Pfam" id="PF14200"/>
    </source>
</evidence>
<dbReference type="InterPro" id="IPR035992">
    <property type="entry name" value="Ricin_B-like_lectins"/>
</dbReference>
<dbReference type="GO" id="GO:0030246">
    <property type="term" value="F:carbohydrate binding"/>
    <property type="evidence" value="ECO:0007669"/>
    <property type="project" value="UniProtKB-KW"/>
</dbReference>
<dbReference type="SUPFAM" id="SSF50370">
    <property type="entry name" value="Ricin B-like lectins"/>
    <property type="match status" value="1"/>
</dbReference>
<dbReference type="AlphaFoldDB" id="A0A1H6F1A0"/>
<gene>
    <name evidence="3" type="ORF">SAMN05444920_13181</name>
</gene>
<feature type="signal peptide" evidence="1">
    <location>
        <begin position="1"/>
        <end position="29"/>
    </location>
</feature>
<proteinExistence type="predicted"/>
<organism evidence="3 4">
    <name type="scientific">Nonomuraea solani</name>
    <dbReference type="NCBI Taxonomy" id="1144553"/>
    <lineage>
        <taxon>Bacteria</taxon>
        <taxon>Bacillati</taxon>
        <taxon>Actinomycetota</taxon>
        <taxon>Actinomycetes</taxon>
        <taxon>Streptosporangiales</taxon>
        <taxon>Streptosporangiaceae</taxon>
        <taxon>Nonomuraea</taxon>
    </lineage>
</organism>
<dbReference type="InterPro" id="IPR000772">
    <property type="entry name" value="Ricin_B_lectin"/>
</dbReference>
<accession>A0A1H6F1A0</accession>
<evidence type="ECO:0000256" key="1">
    <source>
        <dbReference type="SAM" id="SignalP"/>
    </source>
</evidence>
<keyword evidence="3" id="KW-0430">Lectin</keyword>
<protein>
    <submittedName>
        <fullName evidence="3">Ricin-type beta-trefoil lectin domain-like</fullName>
    </submittedName>
</protein>
<feature type="chain" id="PRO_5009297656" evidence="1">
    <location>
        <begin position="30"/>
        <end position="186"/>
    </location>
</feature>
<feature type="domain" description="Ricin B lectin" evidence="2">
    <location>
        <begin position="127"/>
        <end position="182"/>
    </location>
</feature>
<dbReference type="RefSeq" id="WP_200824908.1">
    <property type="nucleotide sequence ID" value="NZ_FNVT01000031.1"/>
</dbReference>
<keyword evidence="4" id="KW-1185">Reference proteome</keyword>
<evidence type="ECO:0000313" key="3">
    <source>
        <dbReference type="EMBL" id="SEH02969.1"/>
    </source>
</evidence>
<feature type="domain" description="Ricin B lectin" evidence="2">
    <location>
        <begin position="33"/>
        <end position="120"/>
    </location>
</feature>
<evidence type="ECO:0000313" key="4">
    <source>
        <dbReference type="Proteomes" id="UP000236732"/>
    </source>
</evidence>